<organism evidence="1 2">
    <name type="scientific">Psilocybe cubensis</name>
    <name type="common">Psychedelic mushroom</name>
    <name type="synonym">Stropharia cubensis</name>
    <dbReference type="NCBI Taxonomy" id="181762"/>
    <lineage>
        <taxon>Eukaryota</taxon>
        <taxon>Fungi</taxon>
        <taxon>Dikarya</taxon>
        <taxon>Basidiomycota</taxon>
        <taxon>Agaricomycotina</taxon>
        <taxon>Agaricomycetes</taxon>
        <taxon>Agaricomycetidae</taxon>
        <taxon>Agaricales</taxon>
        <taxon>Agaricineae</taxon>
        <taxon>Strophariaceae</taxon>
        <taxon>Psilocybe</taxon>
    </lineage>
</organism>
<keyword evidence="2" id="KW-1185">Reference proteome</keyword>
<comment type="caution">
    <text evidence="1">The sequence shown here is derived from an EMBL/GenBank/DDBJ whole genome shotgun (WGS) entry which is preliminary data.</text>
</comment>
<gene>
    <name evidence="1" type="ORF">JR316_0004503</name>
</gene>
<name>A0ACB8H338_PSICU</name>
<proteinExistence type="predicted"/>
<reference evidence="1" key="1">
    <citation type="submission" date="2021-10" db="EMBL/GenBank/DDBJ databases">
        <title>Psilocybe cubensis genome.</title>
        <authorList>
            <person name="Mckernan K.J."/>
            <person name="Crawford S."/>
            <person name="Trippe A."/>
            <person name="Kane L.T."/>
            <person name="Mclaughlin S."/>
        </authorList>
    </citation>
    <scope>NUCLEOTIDE SEQUENCE</scope>
    <source>
        <strain evidence="1">MGC-MH-2018</strain>
    </source>
</reference>
<evidence type="ECO:0000313" key="2">
    <source>
        <dbReference type="Proteomes" id="UP000664032"/>
    </source>
</evidence>
<dbReference type="Proteomes" id="UP000664032">
    <property type="component" value="Unassembled WGS sequence"/>
</dbReference>
<dbReference type="EMBL" id="JAFIQS020000004">
    <property type="protein sequence ID" value="KAH9482403.1"/>
    <property type="molecule type" value="Genomic_DNA"/>
</dbReference>
<protein>
    <submittedName>
        <fullName evidence="1">Uncharacterized protein</fullName>
    </submittedName>
</protein>
<sequence length="240" mass="27512">MEGLGNTRRTPDSFEQTQHSSNGRRNYPAILHVAVISTFLIPIALFPYMAARRQIFILQRKIEMLEKDTQLFKDTMKVAIADQSLANAEISRVRESGQLSMERINQLQHQVSKQESERTVTEKELRVGLRQLLDETQHSRYMYSGLFFVVQRNLTACLWVIYRTQTATLRALGMSLADIAAFMQEVELNFGLRQRHDHRGIDRMRLLALRMQSLSQPEDHTIQGSKPRPAAAGGTAQKEN</sequence>
<accession>A0ACB8H338</accession>
<evidence type="ECO:0000313" key="1">
    <source>
        <dbReference type="EMBL" id="KAH9482403.1"/>
    </source>
</evidence>